<evidence type="ECO:0000259" key="3">
    <source>
        <dbReference type="Pfam" id="PF25137"/>
    </source>
</evidence>
<dbReference type="CDD" id="cd08192">
    <property type="entry name" value="MAR-like"/>
    <property type="match status" value="1"/>
</dbReference>
<evidence type="ECO:0000313" key="4">
    <source>
        <dbReference type="EMBL" id="RYN58990.1"/>
    </source>
</evidence>
<dbReference type="Proteomes" id="UP000292402">
    <property type="component" value="Unassembled WGS sequence"/>
</dbReference>
<feature type="domain" description="Fe-containing alcohol dehydrogenase-like C-terminal" evidence="3">
    <location>
        <begin position="264"/>
        <end position="434"/>
    </location>
</feature>
<dbReference type="InterPro" id="IPR018211">
    <property type="entry name" value="ADH_Fe_CS"/>
</dbReference>
<keyword evidence="1" id="KW-0560">Oxidoreductase</keyword>
<dbReference type="AlphaFoldDB" id="A0A4Q4MU03"/>
<gene>
    <name evidence="4" type="ORF">AA0114_g1670</name>
</gene>
<protein>
    <submittedName>
        <fullName evidence="4">Uncharacterized protein</fullName>
    </submittedName>
</protein>
<dbReference type="Pfam" id="PF00465">
    <property type="entry name" value="Fe-ADH"/>
    <property type="match status" value="1"/>
</dbReference>
<organism evidence="4 5">
    <name type="scientific">Alternaria tenuissima</name>
    <dbReference type="NCBI Taxonomy" id="119927"/>
    <lineage>
        <taxon>Eukaryota</taxon>
        <taxon>Fungi</taxon>
        <taxon>Dikarya</taxon>
        <taxon>Ascomycota</taxon>
        <taxon>Pezizomycotina</taxon>
        <taxon>Dothideomycetes</taxon>
        <taxon>Pleosporomycetidae</taxon>
        <taxon>Pleosporales</taxon>
        <taxon>Pleosporineae</taxon>
        <taxon>Pleosporaceae</taxon>
        <taxon>Alternaria</taxon>
        <taxon>Alternaria sect. Alternaria</taxon>
        <taxon>Alternaria alternata complex</taxon>
    </lineage>
</organism>
<reference evidence="5" key="1">
    <citation type="journal article" date="2019" name="bioRxiv">
        <title>Genomics, evolutionary history and diagnostics of the Alternaria alternata species group including apple and Asian pear pathotypes.</title>
        <authorList>
            <person name="Armitage A.D."/>
            <person name="Cockerton H.M."/>
            <person name="Sreenivasaprasad S."/>
            <person name="Woodhall J.W."/>
            <person name="Lane C.R."/>
            <person name="Harrison R.J."/>
            <person name="Clarkson J.P."/>
        </authorList>
    </citation>
    <scope>NUCLEOTIDE SEQUENCE [LARGE SCALE GENOMIC DNA]</scope>
    <source>
        <strain evidence="5">FERA 1082</strain>
    </source>
</reference>
<sequence>MSECFSYCHKKRTIQQLPTPARKGHNAILNSNYLDDITDEIGTWGCQRTLIVHSKALGENTGVVERLKEKLGSFVVGTKSGVGAHSPYEDVLEIAKLLREKKADCLISIGSSSYSDACKIARLMHANLAPDNLTVEAMEALVDQAKGSAAGLEDPTIKLILIPTSLSASEWNCNSSATNPQSKKKQHFSSEHAAPNLILLDPEVASTSPRKLWLSSGMRAVDHCVETVCIHINDPRAHRHAYATSVMQMISDKCTKEVFRHMEDALAVLLRGLMDYMNGESDNNRSEMLDGIANCQIGARNAMMGLILWNIPMGLSHAIGHQLGSTCGVMHGVTSCIMLAPVLRYNASKSEKQRHLQQSVLEIWNKVLERDESSLADAVANFVKSLGLPSTLREVGIQEPADIEKVVDSTMTDVFGAVEGMGQKEDVLAILESAKGRETEDGCLDGDAPM</sequence>
<dbReference type="GO" id="GO:0046872">
    <property type="term" value="F:metal ion binding"/>
    <property type="evidence" value="ECO:0007669"/>
    <property type="project" value="InterPro"/>
</dbReference>
<dbReference type="EMBL" id="PDXA01000004">
    <property type="protein sequence ID" value="RYN58990.1"/>
    <property type="molecule type" value="Genomic_DNA"/>
</dbReference>
<dbReference type="GO" id="GO:0005739">
    <property type="term" value="C:mitochondrion"/>
    <property type="evidence" value="ECO:0007669"/>
    <property type="project" value="TreeGrafter"/>
</dbReference>
<dbReference type="GO" id="GO:0004022">
    <property type="term" value="F:alcohol dehydrogenase (NAD+) activity"/>
    <property type="evidence" value="ECO:0007669"/>
    <property type="project" value="TreeGrafter"/>
</dbReference>
<accession>A0A4Q4MU03</accession>
<dbReference type="SUPFAM" id="SSF56796">
    <property type="entry name" value="Dehydroquinate synthase-like"/>
    <property type="match status" value="1"/>
</dbReference>
<dbReference type="Gene3D" id="1.20.1090.10">
    <property type="entry name" value="Dehydroquinate synthase-like - alpha domain"/>
    <property type="match status" value="1"/>
</dbReference>
<comment type="caution">
    <text evidence="4">The sequence shown here is derived from an EMBL/GenBank/DDBJ whole genome shotgun (WGS) entry which is preliminary data.</text>
</comment>
<dbReference type="InterPro" id="IPR039697">
    <property type="entry name" value="Alcohol_dehydrogenase_Fe"/>
</dbReference>
<name>A0A4Q4MU03_9PLEO</name>
<feature type="domain" description="Alcohol dehydrogenase iron-type/glycerol dehydrogenase GldA" evidence="2">
    <location>
        <begin position="28"/>
        <end position="202"/>
    </location>
</feature>
<proteinExistence type="predicted"/>
<evidence type="ECO:0000256" key="1">
    <source>
        <dbReference type="ARBA" id="ARBA00023002"/>
    </source>
</evidence>
<dbReference type="Gene3D" id="3.40.50.1970">
    <property type="match status" value="1"/>
</dbReference>
<evidence type="ECO:0000313" key="5">
    <source>
        <dbReference type="Proteomes" id="UP000292402"/>
    </source>
</evidence>
<dbReference type="Pfam" id="PF25137">
    <property type="entry name" value="ADH_Fe_C"/>
    <property type="match status" value="1"/>
</dbReference>
<evidence type="ECO:0000259" key="2">
    <source>
        <dbReference type="Pfam" id="PF00465"/>
    </source>
</evidence>
<dbReference type="PROSITE" id="PS00060">
    <property type="entry name" value="ADH_IRON_2"/>
    <property type="match status" value="1"/>
</dbReference>
<dbReference type="PANTHER" id="PTHR11496:SF107">
    <property type="entry name" value="ALCOHOL DEHYDROGENASE, PUTATIVE (AFU_ORTHOLOGUE AFUA_1G06800)-RELATED"/>
    <property type="match status" value="1"/>
</dbReference>
<dbReference type="InterPro" id="IPR056798">
    <property type="entry name" value="ADH_Fe_C"/>
</dbReference>
<dbReference type="PANTHER" id="PTHR11496">
    <property type="entry name" value="ALCOHOL DEHYDROGENASE"/>
    <property type="match status" value="1"/>
</dbReference>
<dbReference type="InterPro" id="IPR001670">
    <property type="entry name" value="ADH_Fe/GldA"/>
</dbReference>